<comment type="caution">
    <text evidence="2">The sequence shown here is derived from an EMBL/GenBank/DDBJ whole genome shotgun (WGS) entry which is preliminary data.</text>
</comment>
<proteinExistence type="predicted"/>
<dbReference type="OrthoDB" id="5193907at2"/>
<sequence>MDLTPYVAELQRELAASVEAAGEGGHAVAGRLAATLESAARLVLLNALSDAMAEISSELAPGSVEVRLRRLDPEFTVTAPPHEPFDEVHRDGETGRPAAPSPLVVDADDGGAARTSLRLPVPLKVRAERAARREGLSLNAWLVRAVARELETEDAEPRHEDRPPPRTRGSGKSMTGWVR</sequence>
<name>A0A4V2YVL2_9ACTN</name>
<reference evidence="2 3" key="1">
    <citation type="submission" date="2019-03" db="EMBL/GenBank/DDBJ databases">
        <title>Draft genome sequences of novel Actinobacteria.</title>
        <authorList>
            <person name="Sahin N."/>
            <person name="Ay H."/>
            <person name="Saygin H."/>
        </authorList>
    </citation>
    <scope>NUCLEOTIDE SEQUENCE [LARGE SCALE GENOMIC DNA]</scope>
    <source>
        <strain evidence="2 3">H3C3</strain>
    </source>
</reference>
<keyword evidence="3" id="KW-1185">Reference proteome</keyword>
<dbReference type="SUPFAM" id="SSF47598">
    <property type="entry name" value="Ribbon-helix-helix"/>
    <property type="match status" value="1"/>
</dbReference>
<protein>
    <recommendedName>
        <fullName evidence="4">Toxin-antitoxin system HicB family antitoxin</fullName>
    </recommendedName>
</protein>
<dbReference type="GO" id="GO:0006355">
    <property type="term" value="P:regulation of DNA-templated transcription"/>
    <property type="evidence" value="ECO:0007669"/>
    <property type="project" value="InterPro"/>
</dbReference>
<feature type="compositionally biased region" description="Basic and acidic residues" evidence="1">
    <location>
        <begin position="150"/>
        <end position="164"/>
    </location>
</feature>
<dbReference type="Gene3D" id="1.10.1220.10">
    <property type="entry name" value="Met repressor-like"/>
    <property type="match status" value="1"/>
</dbReference>
<organism evidence="2 3">
    <name type="scientific">Actinomadura rubrisoli</name>
    <dbReference type="NCBI Taxonomy" id="2530368"/>
    <lineage>
        <taxon>Bacteria</taxon>
        <taxon>Bacillati</taxon>
        <taxon>Actinomycetota</taxon>
        <taxon>Actinomycetes</taxon>
        <taxon>Streptosporangiales</taxon>
        <taxon>Thermomonosporaceae</taxon>
        <taxon>Actinomadura</taxon>
    </lineage>
</organism>
<evidence type="ECO:0008006" key="4">
    <source>
        <dbReference type="Google" id="ProtNLM"/>
    </source>
</evidence>
<dbReference type="EMBL" id="SMKU01000129">
    <property type="protein sequence ID" value="TDD82047.1"/>
    <property type="molecule type" value="Genomic_DNA"/>
</dbReference>
<feature type="compositionally biased region" description="Basic and acidic residues" evidence="1">
    <location>
        <begin position="83"/>
        <end position="94"/>
    </location>
</feature>
<dbReference type="InterPro" id="IPR013321">
    <property type="entry name" value="Arc_rbn_hlx_hlx"/>
</dbReference>
<gene>
    <name evidence="2" type="ORF">E1298_23265</name>
</gene>
<dbReference type="InterPro" id="IPR010985">
    <property type="entry name" value="Ribbon_hlx_hlx"/>
</dbReference>
<evidence type="ECO:0000256" key="1">
    <source>
        <dbReference type="SAM" id="MobiDB-lite"/>
    </source>
</evidence>
<dbReference type="AlphaFoldDB" id="A0A4V2YVL2"/>
<dbReference type="Proteomes" id="UP000294513">
    <property type="component" value="Unassembled WGS sequence"/>
</dbReference>
<evidence type="ECO:0000313" key="2">
    <source>
        <dbReference type="EMBL" id="TDD82047.1"/>
    </source>
</evidence>
<feature type="region of interest" description="Disordered" evidence="1">
    <location>
        <begin position="77"/>
        <end position="108"/>
    </location>
</feature>
<evidence type="ECO:0000313" key="3">
    <source>
        <dbReference type="Proteomes" id="UP000294513"/>
    </source>
</evidence>
<feature type="region of interest" description="Disordered" evidence="1">
    <location>
        <begin position="150"/>
        <end position="179"/>
    </location>
</feature>
<accession>A0A4V2YVL2</accession>
<dbReference type="RefSeq" id="WP_131896646.1">
    <property type="nucleotide sequence ID" value="NZ_SMKU01000129.1"/>
</dbReference>